<dbReference type="GO" id="GO:0051604">
    <property type="term" value="P:protein maturation"/>
    <property type="evidence" value="ECO:0007669"/>
    <property type="project" value="InterPro"/>
</dbReference>
<feature type="transmembrane region" description="Helical" evidence="9">
    <location>
        <begin position="384"/>
        <end position="410"/>
    </location>
</feature>
<dbReference type="PANTHER" id="PTHR14463">
    <property type="entry name" value="LIPASE MATURATION FACTOR"/>
    <property type="match status" value="1"/>
</dbReference>
<keyword evidence="4" id="KW-0256">Endoplasmic reticulum</keyword>
<evidence type="ECO:0000256" key="5">
    <source>
        <dbReference type="ARBA" id="ARBA00022989"/>
    </source>
</evidence>
<dbReference type="GO" id="GO:0005789">
    <property type="term" value="C:endoplasmic reticulum membrane"/>
    <property type="evidence" value="ECO:0007669"/>
    <property type="project" value="UniProtKB-SubCell"/>
</dbReference>
<proteinExistence type="inferred from homology"/>
<evidence type="ECO:0000256" key="4">
    <source>
        <dbReference type="ARBA" id="ARBA00022824"/>
    </source>
</evidence>
<keyword evidence="3 9" id="KW-0812">Transmembrane</keyword>
<organism evidence="12 13">
    <name type="scientific">Phytophthora rubi</name>
    <dbReference type="NCBI Taxonomy" id="129364"/>
    <lineage>
        <taxon>Eukaryota</taxon>
        <taxon>Sar</taxon>
        <taxon>Stramenopiles</taxon>
        <taxon>Oomycota</taxon>
        <taxon>Peronosporomycetes</taxon>
        <taxon>Peronosporales</taxon>
        <taxon>Peronosporaceae</taxon>
        <taxon>Phytophthora</taxon>
    </lineage>
</organism>
<keyword evidence="6 9" id="KW-0472">Membrane</keyword>
<dbReference type="Pfam" id="PF06762">
    <property type="entry name" value="LMF1"/>
    <property type="match status" value="1"/>
</dbReference>
<accession>A0A6A3I2U5</accession>
<comment type="subcellular location">
    <subcellularLocation>
        <location evidence="1">Endoplasmic reticulum membrane</location>
        <topology evidence="1">Multi-pass membrane protein</topology>
    </subcellularLocation>
</comment>
<dbReference type="Proteomes" id="UP000429607">
    <property type="component" value="Unassembled WGS sequence"/>
</dbReference>
<evidence type="ECO:0000256" key="9">
    <source>
        <dbReference type="SAM" id="Phobius"/>
    </source>
</evidence>
<evidence type="ECO:0000313" key="13">
    <source>
        <dbReference type="Proteomes" id="UP000429607"/>
    </source>
</evidence>
<protein>
    <recommendedName>
        <fullName evidence="8">Lipase maturation factor 2</fullName>
    </recommendedName>
</protein>
<evidence type="ECO:0000256" key="6">
    <source>
        <dbReference type="ARBA" id="ARBA00023136"/>
    </source>
</evidence>
<name>A0A6A3I2U5_9STRA</name>
<gene>
    <name evidence="12" type="ORF">PR001_g25994</name>
</gene>
<dbReference type="PANTHER" id="PTHR14463:SF5">
    <property type="entry name" value="LIPASE MATURATION FACTOR 2"/>
    <property type="match status" value="1"/>
</dbReference>
<feature type="domain" description="Lipase maturation factor 1/2 N-terminal" evidence="10">
    <location>
        <begin position="129"/>
        <end position="288"/>
    </location>
</feature>
<keyword evidence="5 9" id="KW-1133">Transmembrane helix</keyword>
<sequence>MLHFPREPFLICLCGVYAAAFASIRTQIRGLYGEDGIEPVDVFLRSVKRSYAGSRDASTLEWIVNRFPTLVWLHEPLQWTPSFCMEVICLVGATVSVLGVVRPAWRTAGPLALLWFCYLSIVQCGQTFMQFQWDSFLLEVGVLAVLLAPWWQPHRKTDDTFETPAAAIWTLRFLFFKFMLMSGAVKIQSRCPTWLGLTALDFHFASQPLPLPLAWYALQAPPIINRLAVAVTLLIEGPWTFFLLAPHAALRRVGAIQQIALQIFILLTGNYNFFNLLTLVLAGALLDIDSYAAKDTFRDAKTTTATQKSGIARVESAWNTFQTHPAVTKAVLSSSRGFCVYTWLEVFTMTAQDDPFKALEQRGFLELLQATRVRLLPSVEDTQAWLALILPRCVLFAATLVVCSSCWQIVRSISRSDRSSSRSRKRLALRSMYLLTTTLASLWVFASSAVTLSALDQSYQQSLPSHAVSMYRLTEKYRITSAYGLFRSMTGVGSVQLDDGQHYSVVARPEIILEGTKDGGLTWEEYHFKYKPGDVNSAPRLVAPLHPRLDWQMWFAALGDYQSAPWLVHLVAKLLDGSPDVKKLLDSTRDPFLDSPPDAIRAQLYYYDFTRLNTSWNRALPMSKILDNSSDPQWWTRTFVREYMPALERGNPSLAAFVQHHWPAPVSKLSPTITEFSAVRQCIDRVLQQLCGAPWSPVGLAAGFVLAQPGVAALFRWLRRCSATVKLKFD</sequence>
<feature type="transmembrane region" description="Helical" evidence="9">
    <location>
        <begin position="223"/>
        <end position="244"/>
    </location>
</feature>
<evidence type="ECO:0000256" key="7">
    <source>
        <dbReference type="ARBA" id="ARBA00023180"/>
    </source>
</evidence>
<evidence type="ECO:0000256" key="2">
    <source>
        <dbReference type="ARBA" id="ARBA00005512"/>
    </source>
</evidence>
<evidence type="ECO:0000256" key="1">
    <source>
        <dbReference type="ARBA" id="ARBA00004477"/>
    </source>
</evidence>
<evidence type="ECO:0000313" key="12">
    <source>
        <dbReference type="EMBL" id="KAE8974428.1"/>
    </source>
</evidence>
<evidence type="ECO:0000259" key="11">
    <source>
        <dbReference type="Pfam" id="PF25179"/>
    </source>
</evidence>
<dbReference type="InterPro" id="IPR009613">
    <property type="entry name" value="LMF"/>
</dbReference>
<dbReference type="InterPro" id="IPR057433">
    <property type="entry name" value="LMF1/2_C"/>
</dbReference>
<dbReference type="AlphaFoldDB" id="A0A6A3I2U5"/>
<dbReference type="EMBL" id="QXFV01003717">
    <property type="protein sequence ID" value="KAE8974428.1"/>
    <property type="molecule type" value="Genomic_DNA"/>
</dbReference>
<feature type="domain" description="Lipase maturation factor 1/2 C-terminal" evidence="11">
    <location>
        <begin position="481"/>
        <end position="645"/>
    </location>
</feature>
<evidence type="ECO:0000256" key="8">
    <source>
        <dbReference type="ARBA" id="ARBA00040643"/>
    </source>
</evidence>
<reference evidence="12 13" key="1">
    <citation type="submission" date="2018-09" db="EMBL/GenBank/DDBJ databases">
        <title>Genomic investigation of the strawberry pathogen Phytophthora fragariae indicates pathogenicity is determined by transcriptional variation in three key races.</title>
        <authorList>
            <person name="Adams T.M."/>
            <person name="Armitage A.D."/>
            <person name="Sobczyk M.K."/>
            <person name="Bates H.J."/>
            <person name="Dunwell J.M."/>
            <person name="Nellist C.F."/>
            <person name="Harrison R.J."/>
        </authorList>
    </citation>
    <scope>NUCLEOTIDE SEQUENCE [LARGE SCALE GENOMIC DNA]</scope>
    <source>
        <strain evidence="12 13">SCRP249</strain>
    </source>
</reference>
<comment type="caution">
    <text evidence="12">The sequence shown here is derived from an EMBL/GenBank/DDBJ whole genome shotgun (WGS) entry which is preliminary data.</text>
</comment>
<feature type="transmembrane region" description="Helical" evidence="9">
    <location>
        <begin position="264"/>
        <end position="286"/>
    </location>
</feature>
<keyword evidence="7" id="KW-0325">Glycoprotein</keyword>
<evidence type="ECO:0000256" key="3">
    <source>
        <dbReference type="ARBA" id="ARBA00022692"/>
    </source>
</evidence>
<feature type="transmembrane region" description="Helical" evidence="9">
    <location>
        <begin position="431"/>
        <end position="455"/>
    </location>
</feature>
<evidence type="ECO:0000259" key="10">
    <source>
        <dbReference type="Pfam" id="PF06762"/>
    </source>
</evidence>
<comment type="similarity">
    <text evidence="2">Belongs to the lipase maturation factor family.</text>
</comment>
<dbReference type="InterPro" id="IPR057434">
    <property type="entry name" value="LMF1/2_N"/>
</dbReference>
<dbReference type="Pfam" id="PF25179">
    <property type="entry name" value="LMF1_C"/>
    <property type="match status" value="1"/>
</dbReference>